<organism evidence="2 3">
    <name type="scientific">Actinotalea lenta</name>
    <dbReference type="NCBI Taxonomy" id="3064654"/>
    <lineage>
        <taxon>Bacteria</taxon>
        <taxon>Bacillati</taxon>
        <taxon>Actinomycetota</taxon>
        <taxon>Actinomycetes</taxon>
        <taxon>Micrococcales</taxon>
        <taxon>Cellulomonadaceae</taxon>
        <taxon>Actinotalea</taxon>
    </lineage>
</organism>
<dbReference type="PANTHER" id="PTHR30344:SF1">
    <property type="entry name" value="6-PHOSPHOGLUCONOLACTONASE"/>
    <property type="match status" value="1"/>
</dbReference>
<comment type="similarity">
    <text evidence="1">Belongs to the cycloisomerase 2 family.</text>
</comment>
<dbReference type="InterPro" id="IPR015943">
    <property type="entry name" value="WD40/YVTN_repeat-like_dom_sf"/>
</dbReference>
<protein>
    <submittedName>
        <fullName evidence="2">Beta-propeller fold lactonase family protein</fullName>
    </submittedName>
</protein>
<gene>
    <name evidence="2" type="ORF">Q6348_05330</name>
</gene>
<dbReference type="InterPro" id="IPR019405">
    <property type="entry name" value="Lactonase_7-beta_prop"/>
</dbReference>
<comment type="caution">
    <text evidence="2">The sequence shown here is derived from an EMBL/GenBank/DDBJ whole genome shotgun (WGS) entry which is preliminary data.</text>
</comment>
<dbReference type="EMBL" id="JAUQYP010000001">
    <property type="protein sequence ID" value="MDO8106617.1"/>
    <property type="molecule type" value="Genomic_DNA"/>
</dbReference>
<dbReference type="Gene3D" id="2.130.10.10">
    <property type="entry name" value="YVTN repeat-like/Quinoprotein amine dehydrogenase"/>
    <property type="match status" value="1"/>
</dbReference>
<evidence type="ECO:0000313" key="3">
    <source>
        <dbReference type="Proteomes" id="UP001232536"/>
    </source>
</evidence>
<dbReference type="Proteomes" id="UP001232536">
    <property type="component" value="Unassembled WGS sequence"/>
</dbReference>
<dbReference type="RefSeq" id="WP_304600262.1">
    <property type="nucleotide sequence ID" value="NZ_JAUQYP010000001.1"/>
</dbReference>
<accession>A0ABT9DCG9</accession>
<proteinExistence type="inferred from homology"/>
<name>A0ABT9DCG9_9CELL</name>
<dbReference type="InterPro" id="IPR011048">
    <property type="entry name" value="Haem_d1_sf"/>
</dbReference>
<dbReference type="SUPFAM" id="SSF51004">
    <property type="entry name" value="C-terminal (heme d1) domain of cytochrome cd1-nitrite reductase"/>
    <property type="match status" value="1"/>
</dbReference>
<keyword evidence="3" id="KW-1185">Reference proteome</keyword>
<dbReference type="PANTHER" id="PTHR30344">
    <property type="entry name" value="6-PHOSPHOGLUCONOLACTONASE-RELATED"/>
    <property type="match status" value="1"/>
</dbReference>
<evidence type="ECO:0000256" key="1">
    <source>
        <dbReference type="ARBA" id="ARBA00005564"/>
    </source>
</evidence>
<sequence>MPAATGPQPDDRPAPALRAWVGTYPAVGAGSAVDTGEGIWAVTEDSAGRFDARQVSRGPAPSFLALSPDGSTLLAVGETSPGMVVRYAVQPGGGLVERERVTSGGADPCHLLVHPSGRSVYVSQYGSGSLAVLPLEPDADEWRFAGGIGQVFEHSGRGPRERQAGPHVHSSVLLGDWLLALDLGTDELRRYRVAPDGALTVEGVAGRLPHGAGPRHAAVTSEGHLAVTAELDAHLYLLRWDAEAGVVEPLDRIALGEPGAALPAHVVAHGDRLVVGVRGPDEVVTVRAAGGRLAEVGRRVVATWPRHHALLGDRLLVAGERAHRVDVHLQGRDGTDSGEAVQALTIPSPACVLAV</sequence>
<dbReference type="InterPro" id="IPR050282">
    <property type="entry name" value="Cycloisomerase_2"/>
</dbReference>
<reference evidence="2 3" key="1">
    <citation type="submission" date="2023-07" db="EMBL/GenBank/DDBJ databases">
        <title>Description of novel actinomycetes strains, isolated from tidal flat sediment.</title>
        <authorList>
            <person name="Lu C."/>
        </authorList>
    </citation>
    <scope>NUCLEOTIDE SEQUENCE [LARGE SCALE GENOMIC DNA]</scope>
    <source>
        <strain evidence="2 3">SYSU T00b441</strain>
    </source>
</reference>
<evidence type="ECO:0000313" key="2">
    <source>
        <dbReference type="EMBL" id="MDO8106617.1"/>
    </source>
</evidence>
<dbReference type="Pfam" id="PF10282">
    <property type="entry name" value="Lactonase"/>
    <property type="match status" value="1"/>
</dbReference>